<comment type="caution">
    <text evidence="2">The sequence shown here is derived from an EMBL/GenBank/DDBJ whole genome shotgun (WGS) entry which is preliminary data.</text>
</comment>
<keyword evidence="3" id="KW-1185">Reference proteome</keyword>
<dbReference type="AlphaFoldDB" id="A0A2U1NG36"/>
<accession>A0A2U1NG36</accession>
<reference evidence="2 3" key="1">
    <citation type="journal article" date="2018" name="Mol. Plant">
        <title>The genome of Artemisia annua provides insight into the evolution of Asteraceae family and artemisinin biosynthesis.</title>
        <authorList>
            <person name="Shen Q."/>
            <person name="Zhang L."/>
            <person name="Liao Z."/>
            <person name="Wang S."/>
            <person name="Yan T."/>
            <person name="Shi P."/>
            <person name="Liu M."/>
            <person name="Fu X."/>
            <person name="Pan Q."/>
            <person name="Wang Y."/>
            <person name="Lv Z."/>
            <person name="Lu X."/>
            <person name="Zhang F."/>
            <person name="Jiang W."/>
            <person name="Ma Y."/>
            <person name="Chen M."/>
            <person name="Hao X."/>
            <person name="Li L."/>
            <person name="Tang Y."/>
            <person name="Lv G."/>
            <person name="Zhou Y."/>
            <person name="Sun X."/>
            <person name="Brodelius P.E."/>
            <person name="Rose J.K.C."/>
            <person name="Tang K."/>
        </authorList>
    </citation>
    <scope>NUCLEOTIDE SEQUENCE [LARGE SCALE GENOMIC DNA]</scope>
    <source>
        <strain evidence="3">cv. Huhao1</strain>
        <tissue evidence="2">Leaf</tissue>
    </source>
</reference>
<evidence type="ECO:0000313" key="2">
    <source>
        <dbReference type="EMBL" id="PWA72489.1"/>
    </source>
</evidence>
<name>A0A2U1NG36_ARTAN</name>
<evidence type="ECO:0000256" key="1">
    <source>
        <dbReference type="SAM" id="MobiDB-lite"/>
    </source>
</evidence>
<proteinExistence type="predicted"/>
<gene>
    <name evidence="2" type="ORF">CTI12_AA270110</name>
</gene>
<organism evidence="2 3">
    <name type="scientific">Artemisia annua</name>
    <name type="common">Sweet wormwood</name>
    <dbReference type="NCBI Taxonomy" id="35608"/>
    <lineage>
        <taxon>Eukaryota</taxon>
        <taxon>Viridiplantae</taxon>
        <taxon>Streptophyta</taxon>
        <taxon>Embryophyta</taxon>
        <taxon>Tracheophyta</taxon>
        <taxon>Spermatophyta</taxon>
        <taxon>Magnoliopsida</taxon>
        <taxon>eudicotyledons</taxon>
        <taxon>Gunneridae</taxon>
        <taxon>Pentapetalae</taxon>
        <taxon>asterids</taxon>
        <taxon>campanulids</taxon>
        <taxon>Asterales</taxon>
        <taxon>Asteraceae</taxon>
        <taxon>Asteroideae</taxon>
        <taxon>Anthemideae</taxon>
        <taxon>Artemisiinae</taxon>
        <taxon>Artemisia</taxon>
    </lineage>
</organism>
<dbReference type="Proteomes" id="UP000245207">
    <property type="component" value="Unassembled WGS sequence"/>
</dbReference>
<sequence length="80" mass="8879">MRTKNKLNDKLSNPTPVRSPAPLKLPKHLNVLNQIYQTAKPCVATKITKVPSEPCFLLSALVKPDGWHLTSYNAPMLDAL</sequence>
<dbReference type="EMBL" id="PKPP01002897">
    <property type="protein sequence ID" value="PWA72489.1"/>
    <property type="molecule type" value="Genomic_DNA"/>
</dbReference>
<protein>
    <submittedName>
        <fullName evidence="2">Uncharacterized protein</fullName>
    </submittedName>
</protein>
<feature type="region of interest" description="Disordered" evidence="1">
    <location>
        <begin position="1"/>
        <end position="23"/>
    </location>
</feature>
<evidence type="ECO:0000313" key="3">
    <source>
        <dbReference type="Proteomes" id="UP000245207"/>
    </source>
</evidence>